<evidence type="ECO:0000313" key="2">
    <source>
        <dbReference type="EMBL" id="CAG8493805.1"/>
    </source>
</evidence>
<gene>
    <name evidence="2" type="ORF">DEBURN_LOCUS4317</name>
</gene>
<sequence>MTQPTTAENNQNTEQRSSAAHVQSSSSGALAPNDLIERHKLPYVQESRRRKKNFDSYVPSGLGDTRRKRVMTTEISENYRVKPYCKNIRRNKLNSAKFHSGKASIPWANDEIELNKMARVEADKKDKLYHQLEPEKFFPRCFNKPNFTSAEYLDWMRWELEAFEDIEIPRPDEVDK</sequence>
<comment type="caution">
    <text evidence="2">The sequence shown here is derived from an EMBL/GenBank/DDBJ whole genome shotgun (WGS) entry which is preliminary data.</text>
</comment>
<dbReference type="EMBL" id="CAJVPK010000321">
    <property type="protein sequence ID" value="CAG8493805.1"/>
    <property type="molecule type" value="Genomic_DNA"/>
</dbReference>
<evidence type="ECO:0000313" key="3">
    <source>
        <dbReference type="Proteomes" id="UP000789706"/>
    </source>
</evidence>
<keyword evidence="3" id="KW-1185">Reference proteome</keyword>
<feature type="region of interest" description="Disordered" evidence="1">
    <location>
        <begin position="1"/>
        <end position="60"/>
    </location>
</feature>
<accession>A0A9N8ZGY9</accession>
<dbReference type="Proteomes" id="UP000789706">
    <property type="component" value="Unassembled WGS sequence"/>
</dbReference>
<feature type="compositionally biased region" description="Polar residues" evidence="1">
    <location>
        <begin position="1"/>
        <end position="16"/>
    </location>
</feature>
<feature type="compositionally biased region" description="Low complexity" evidence="1">
    <location>
        <begin position="17"/>
        <end position="29"/>
    </location>
</feature>
<organism evidence="2 3">
    <name type="scientific">Diversispora eburnea</name>
    <dbReference type="NCBI Taxonomy" id="1213867"/>
    <lineage>
        <taxon>Eukaryota</taxon>
        <taxon>Fungi</taxon>
        <taxon>Fungi incertae sedis</taxon>
        <taxon>Mucoromycota</taxon>
        <taxon>Glomeromycotina</taxon>
        <taxon>Glomeromycetes</taxon>
        <taxon>Diversisporales</taxon>
        <taxon>Diversisporaceae</taxon>
        <taxon>Diversispora</taxon>
    </lineage>
</organism>
<reference evidence="2" key="1">
    <citation type="submission" date="2021-06" db="EMBL/GenBank/DDBJ databases">
        <authorList>
            <person name="Kallberg Y."/>
            <person name="Tangrot J."/>
            <person name="Rosling A."/>
        </authorList>
    </citation>
    <scope>NUCLEOTIDE SEQUENCE</scope>
    <source>
        <strain evidence="2">AZ414A</strain>
    </source>
</reference>
<dbReference type="AlphaFoldDB" id="A0A9N8ZGY9"/>
<name>A0A9N8ZGY9_9GLOM</name>
<proteinExistence type="predicted"/>
<protein>
    <submittedName>
        <fullName evidence="2">11010_t:CDS:1</fullName>
    </submittedName>
</protein>
<evidence type="ECO:0000256" key="1">
    <source>
        <dbReference type="SAM" id="MobiDB-lite"/>
    </source>
</evidence>